<dbReference type="InterPro" id="IPR015421">
    <property type="entry name" value="PyrdxlP-dep_Trfase_major"/>
</dbReference>
<dbReference type="RefSeq" id="WP_159742812.1">
    <property type="nucleotide sequence ID" value="NZ_BLIR01000001.1"/>
</dbReference>
<dbReference type="EMBL" id="BLIR01000001">
    <property type="protein sequence ID" value="GFE36530.1"/>
    <property type="molecule type" value="Genomic_DNA"/>
</dbReference>
<dbReference type="InterPro" id="IPR015422">
    <property type="entry name" value="PyrdxlP-dep_Trfase_small"/>
</dbReference>
<keyword evidence="10" id="KW-1185">Reference proteome</keyword>
<dbReference type="PIRSF" id="PIRSF000390">
    <property type="entry name" value="PLP_StrS"/>
    <property type="match status" value="1"/>
</dbReference>
<organism evidence="9 10">
    <name type="scientific">Streptomyces tubercidicus</name>
    <dbReference type="NCBI Taxonomy" id="47759"/>
    <lineage>
        <taxon>Bacteria</taxon>
        <taxon>Bacillati</taxon>
        <taxon>Actinomycetota</taxon>
        <taxon>Actinomycetes</taxon>
        <taxon>Kitasatosporales</taxon>
        <taxon>Streptomycetaceae</taxon>
        <taxon>Streptomyces</taxon>
    </lineage>
</organism>
<evidence type="ECO:0000256" key="4">
    <source>
        <dbReference type="ARBA" id="ARBA00022898"/>
    </source>
</evidence>
<feature type="active site" description="Proton acceptor" evidence="6">
    <location>
        <position position="189"/>
    </location>
</feature>
<dbReference type="GO" id="GO:0000271">
    <property type="term" value="P:polysaccharide biosynthetic process"/>
    <property type="evidence" value="ECO:0007669"/>
    <property type="project" value="TreeGrafter"/>
</dbReference>
<dbReference type="GO" id="GO:0030170">
    <property type="term" value="F:pyridoxal phosphate binding"/>
    <property type="evidence" value="ECO:0007669"/>
    <property type="project" value="TreeGrafter"/>
</dbReference>
<comment type="cofactor">
    <cofactor evidence="1">
        <name>pyridoxal 5'-phosphate</name>
        <dbReference type="ChEBI" id="CHEBI:597326"/>
    </cofactor>
</comment>
<reference evidence="9 10" key="1">
    <citation type="submission" date="2019-12" db="EMBL/GenBank/DDBJ databases">
        <title>Whole genome shotgun sequence of Streptomyces tubercidicus NBRC 13090.</title>
        <authorList>
            <person name="Ichikawa N."/>
            <person name="Kimura A."/>
            <person name="Kitahashi Y."/>
            <person name="Komaki H."/>
            <person name="Tamura T."/>
        </authorList>
    </citation>
    <scope>NUCLEOTIDE SEQUENCE [LARGE SCALE GENOMIC DNA]</scope>
    <source>
        <strain evidence="9 10">NBRC 13090</strain>
    </source>
</reference>
<protein>
    <submittedName>
        <fullName evidence="9">Aminotransferase DegT</fullName>
    </submittedName>
</protein>
<dbReference type="PANTHER" id="PTHR30244:SF34">
    <property type="entry name" value="DTDP-4-AMINO-4,6-DIDEOXYGALACTOSE TRANSAMINASE"/>
    <property type="match status" value="1"/>
</dbReference>
<evidence type="ECO:0000256" key="8">
    <source>
        <dbReference type="SAM" id="MobiDB-lite"/>
    </source>
</evidence>
<name>A0A640ULW8_9ACTN</name>
<dbReference type="GO" id="GO:0008483">
    <property type="term" value="F:transaminase activity"/>
    <property type="evidence" value="ECO:0007669"/>
    <property type="project" value="UniProtKB-KW"/>
</dbReference>
<dbReference type="Gene3D" id="3.40.640.10">
    <property type="entry name" value="Type I PLP-dependent aspartate aminotransferase-like (Major domain)"/>
    <property type="match status" value="1"/>
</dbReference>
<accession>A0A640ULW8</accession>
<comment type="similarity">
    <text evidence="5">Belongs to the DegT/DnrJ/EryC1 family. L-glutamine:2-deoxy-scyllo-inosose/scyllo-inosose aminotransferase subfamily.</text>
</comment>
<dbReference type="InterPro" id="IPR000653">
    <property type="entry name" value="DegT/StrS_aminotransferase"/>
</dbReference>
<evidence type="ECO:0000313" key="9">
    <source>
        <dbReference type="EMBL" id="GFE36530.1"/>
    </source>
</evidence>
<dbReference type="Proteomes" id="UP000431826">
    <property type="component" value="Unassembled WGS sequence"/>
</dbReference>
<evidence type="ECO:0000256" key="1">
    <source>
        <dbReference type="ARBA" id="ARBA00001933"/>
    </source>
</evidence>
<dbReference type="OrthoDB" id="9804264at2"/>
<feature type="region of interest" description="Disordered" evidence="8">
    <location>
        <begin position="220"/>
        <end position="244"/>
    </location>
</feature>
<dbReference type="CDD" id="cd00616">
    <property type="entry name" value="AHBA_syn"/>
    <property type="match status" value="1"/>
</dbReference>
<feature type="modified residue" description="N6-(pyridoxal phosphate)lysine" evidence="7">
    <location>
        <position position="189"/>
    </location>
</feature>
<feature type="compositionally biased region" description="Gly residues" evidence="8">
    <location>
        <begin position="230"/>
        <end position="244"/>
    </location>
</feature>
<dbReference type="GeneID" id="96282373"/>
<dbReference type="AlphaFoldDB" id="A0A640ULW8"/>
<dbReference type="InterPro" id="IPR015424">
    <property type="entry name" value="PyrdxlP-dep_Trfase"/>
</dbReference>
<keyword evidence="4 7" id="KW-0663">Pyridoxal phosphate</keyword>
<dbReference type="PANTHER" id="PTHR30244">
    <property type="entry name" value="TRANSAMINASE"/>
    <property type="match status" value="1"/>
</dbReference>
<proteinExistence type="inferred from homology"/>
<evidence type="ECO:0000256" key="3">
    <source>
        <dbReference type="ARBA" id="ARBA00022679"/>
    </source>
</evidence>
<dbReference type="Pfam" id="PF01041">
    <property type="entry name" value="DegT_DnrJ_EryC1"/>
    <property type="match status" value="1"/>
</dbReference>
<evidence type="ECO:0000256" key="2">
    <source>
        <dbReference type="ARBA" id="ARBA00022576"/>
    </source>
</evidence>
<keyword evidence="2 9" id="KW-0032">Aminotransferase</keyword>
<sequence length="439" mass="47161">MLDKSYVVPWGKRGSLSTDAEAAVLAELVHESTPLPAGARRERFERSFAASVGSRHAISVNSGAVALHMAIRMLDLAPGDEVIATPQTHRATVQPLLDYDVRVRFCDIDPTTLTLDPAALAALITPRTRALLLVHYGGCPAEMDTVMALARRHGFLVLEDCVHALGARYRGRSPGSLADLATFSLRNAKTSTVLGEGGLITCDRDDWAERLHRLRTHDMDARTARPGPAAGLGPGRDGLSGPGPGVLPGTSYAMPLQRGCVRRPGSDATMPEAVAALGQAQLNGVEAAGARRRALAGRLDEVLTRYPFLTPQSAPAHSTHAYHLYTCLVAHQELRDRLVLALDRRGVEIQLRYFPQHLLPQWRHRGHLRGECPIAERSWFEQHLNLPCHAQLTPHQEDYLIEALDGALAELNGGVPAPAPAPSAVAAVAGVPATACGRG</sequence>
<comment type="caution">
    <text evidence="9">The sequence shown here is derived from an EMBL/GenBank/DDBJ whole genome shotgun (WGS) entry which is preliminary data.</text>
</comment>
<gene>
    <name evidence="9" type="ORF">Stube_12030</name>
</gene>
<dbReference type="SUPFAM" id="SSF53383">
    <property type="entry name" value="PLP-dependent transferases"/>
    <property type="match status" value="1"/>
</dbReference>
<keyword evidence="3 9" id="KW-0808">Transferase</keyword>
<evidence type="ECO:0000256" key="5">
    <source>
        <dbReference type="ARBA" id="ARBA00038398"/>
    </source>
</evidence>
<evidence type="ECO:0000256" key="7">
    <source>
        <dbReference type="PIRSR" id="PIRSR000390-2"/>
    </source>
</evidence>
<evidence type="ECO:0000313" key="10">
    <source>
        <dbReference type="Proteomes" id="UP000431826"/>
    </source>
</evidence>
<evidence type="ECO:0000256" key="6">
    <source>
        <dbReference type="PIRSR" id="PIRSR000390-1"/>
    </source>
</evidence>
<dbReference type="Gene3D" id="3.90.1150.10">
    <property type="entry name" value="Aspartate Aminotransferase, domain 1"/>
    <property type="match status" value="1"/>
</dbReference>